<proteinExistence type="predicted"/>
<gene>
    <name evidence="1" type="ORF">NLG97_g8035</name>
</gene>
<comment type="caution">
    <text evidence="1">The sequence shown here is derived from an EMBL/GenBank/DDBJ whole genome shotgun (WGS) entry which is preliminary data.</text>
</comment>
<dbReference type="EMBL" id="JANAKD010001333">
    <property type="protein sequence ID" value="KAJ3480606.1"/>
    <property type="molecule type" value="Genomic_DNA"/>
</dbReference>
<protein>
    <submittedName>
        <fullName evidence="1">Uncharacterized protein</fullName>
    </submittedName>
</protein>
<dbReference type="Proteomes" id="UP001148737">
    <property type="component" value="Unassembled WGS sequence"/>
</dbReference>
<evidence type="ECO:0000313" key="2">
    <source>
        <dbReference type="Proteomes" id="UP001148737"/>
    </source>
</evidence>
<keyword evidence="2" id="KW-1185">Reference proteome</keyword>
<accession>A0ACC1QND3</accession>
<sequence length="276" mass="32182">MNSRHQDLFNTLIELYTLHVRLGNLPANAVVIHQNATFNRAAALEAGYTAEAVRVMADMLYIAGDYGYFELFPSTYVQHYVDEPNMGVGFYGATREVDTIYDYDKYFPPHFLRITRQEKYGHVFLYDTEIAETFGPWIERFRKLKILFIAPRYHIAWDADSPVRRGRDSLVTLRAEENFRRARLQVRNLYLENGWDVDAADQAGFDVGKFVAQRAAHEEQVVKPLEDKTWDARRWVSRQRLRDELLEAHAKGYLNKTDLDEGIEGIHRAYGPLTIW</sequence>
<organism evidence="1 2">
    <name type="scientific">Lecanicillium saksenae</name>
    <dbReference type="NCBI Taxonomy" id="468837"/>
    <lineage>
        <taxon>Eukaryota</taxon>
        <taxon>Fungi</taxon>
        <taxon>Dikarya</taxon>
        <taxon>Ascomycota</taxon>
        <taxon>Pezizomycotina</taxon>
        <taxon>Sordariomycetes</taxon>
        <taxon>Hypocreomycetidae</taxon>
        <taxon>Hypocreales</taxon>
        <taxon>Cordycipitaceae</taxon>
        <taxon>Lecanicillium</taxon>
    </lineage>
</organism>
<reference evidence="1" key="1">
    <citation type="submission" date="2022-07" db="EMBL/GenBank/DDBJ databases">
        <title>Genome Sequence of Lecanicillium saksenae.</title>
        <authorList>
            <person name="Buettner E."/>
        </authorList>
    </citation>
    <scope>NUCLEOTIDE SEQUENCE</scope>
    <source>
        <strain evidence="1">VT-O1</strain>
    </source>
</reference>
<evidence type="ECO:0000313" key="1">
    <source>
        <dbReference type="EMBL" id="KAJ3480606.1"/>
    </source>
</evidence>
<name>A0ACC1QND3_9HYPO</name>